<proteinExistence type="predicted"/>
<reference evidence="2 3" key="1">
    <citation type="submission" date="2023-09" db="EMBL/GenBank/DDBJ databases">
        <authorList>
            <person name="Rey-Velasco X."/>
        </authorList>
    </citation>
    <scope>NUCLEOTIDE SEQUENCE [LARGE SCALE GENOMIC DNA]</scope>
    <source>
        <strain evidence="2 3">W332</strain>
    </source>
</reference>
<evidence type="ECO:0000256" key="1">
    <source>
        <dbReference type="SAM" id="SignalP"/>
    </source>
</evidence>
<dbReference type="EMBL" id="JAVRIA010000003">
    <property type="protein sequence ID" value="MDT0558515.1"/>
    <property type="molecule type" value="Genomic_DNA"/>
</dbReference>
<keyword evidence="1" id="KW-0732">Signal</keyword>
<evidence type="ECO:0000313" key="2">
    <source>
        <dbReference type="EMBL" id="MDT0558515.1"/>
    </source>
</evidence>
<comment type="caution">
    <text evidence="2">The sequence shown here is derived from an EMBL/GenBank/DDBJ whole genome shotgun (WGS) entry which is preliminary data.</text>
</comment>
<dbReference type="PROSITE" id="PS51257">
    <property type="entry name" value="PROKAR_LIPOPROTEIN"/>
    <property type="match status" value="1"/>
</dbReference>
<protein>
    <submittedName>
        <fullName evidence="2">Glycoside hydrolase</fullName>
    </submittedName>
</protein>
<evidence type="ECO:0000313" key="3">
    <source>
        <dbReference type="Proteomes" id="UP001259492"/>
    </source>
</evidence>
<name>A0ABU2YK20_9FLAO</name>
<gene>
    <name evidence="2" type="ORF">RM697_07655</name>
</gene>
<dbReference type="InterPro" id="IPR017853">
    <property type="entry name" value="GH"/>
</dbReference>
<organism evidence="2 3">
    <name type="scientific">Microcosmobacter mediterraneus</name>
    <dbReference type="NCBI Taxonomy" id="3075607"/>
    <lineage>
        <taxon>Bacteria</taxon>
        <taxon>Pseudomonadati</taxon>
        <taxon>Bacteroidota</taxon>
        <taxon>Flavobacteriia</taxon>
        <taxon>Flavobacteriales</taxon>
        <taxon>Flavobacteriaceae</taxon>
        <taxon>Microcosmobacter</taxon>
    </lineage>
</organism>
<dbReference type="SUPFAM" id="SSF51445">
    <property type="entry name" value="(Trans)glycosidases"/>
    <property type="match status" value="1"/>
</dbReference>
<dbReference type="Proteomes" id="UP001259492">
    <property type="component" value="Unassembled WGS sequence"/>
</dbReference>
<keyword evidence="2" id="KW-0378">Hydrolase</keyword>
<sequence>MRILKCLLIGYLFLTLSACNGQDEIKINGVSFVAAGGATDSSEVQPIVNANANYAAIMPFAYIKSLDHSEIMFNSDRQWFGERVEGVKQYIEELRKYQIKVMIKPQIWVGRGDFTGNIKMTSEANWKALEESYSNFILTFVELAEEINAEMLCIGTELELFIKHRPEYWTDLIRKIRTQYKGKLTYAANWDEFKRTPFWDQLDYIGVDAYFPVSDEKTPTVETCIEGWKVHKPIIKGLSEQYQKPILFTEYGYRSVDYSAREPWVYDRSMNQVNLQAQVNATRALYETFWNEEWFAGGFIWKWFTFHERAGGKEDNQFTPQNKPVEEIIKAYYKIED</sequence>
<feature type="chain" id="PRO_5046746343" evidence="1">
    <location>
        <begin position="22"/>
        <end position="337"/>
    </location>
</feature>
<dbReference type="GO" id="GO:0016787">
    <property type="term" value="F:hydrolase activity"/>
    <property type="evidence" value="ECO:0007669"/>
    <property type="project" value="UniProtKB-KW"/>
</dbReference>
<dbReference type="CDD" id="cd19608">
    <property type="entry name" value="GH113_mannanase-like"/>
    <property type="match status" value="1"/>
</dbReference>
<dbReference type="Gene3D" id="3.20.20.80">
    <property type="entry name" value="Glycosidases"/>
    <property type="match status" value="1"/>
</dbReference>
<dbReference type="RefSeq" id="WP_311427279.1">
    <property type="nucleotide sequence ID" value="NZ_JAVRIA010000003.1"/>
</dbReference>
<dbReference type="Pfam" id="PF22612">
    <property type="entry name" value="GH113"/>
    <property type="match status" value="1"/>
</dbReference>
<accession>A0ABU2YK20</accession>
<feature type="signal peptide" evidence="1">
    <location>
        <begin position="1"/>
        <end position="21"/>
    </location>
</feature>
<dbReference type="InterPro" id="IPR055151">
    <property type="entry name" value="GH113"/>
</dbReference>
<keyword evidence="3" id="KW-1185">Reference proteome</keyword>